<evidence type="ECO:0000256" key="3">
    <source>
        <dbReference type="ARBA" id="ARBA00022833"/>
    </source>
</evidence>
<dbReference type="AlphaFoldDB" id="A0A8H5C3K4"/>
<gene>
    <name evidence="6" type="ORF">D9611_014148</name>
</gene>
<evidence type="ECO:0000256" key="4">
    <source>
        <dbReference type="PROSITE-ProRule" id="PRU00134"/>
    </source>
</evidence>
<evidence type="ECO:0000313" key="6">
    <source>
        <dbReference type="EMBL" id="KAF5334323.1"/>
    </source>
</evidence>
<dbReference type="Gene3D" id="6.10.140.2220">
    <property type="match status" value="1"/>
</dbReference>
<dbReference type="SUPFAM" id="SSF144232">
    <property type="entry name" value="HIT/MYND zinc finger-like"/>
    <property type="match status" value="1"/>
</dbReference>
<comment type="caution">
    <text evidence="6">The sequence shown here is derived from an EMBL/GenBank/DDBJ whole genome shotgun (WGS) entry which is preliminary data.</text>
</comment>
<accession>A0A8H5C3K4</accession>
<evidence type="ECO:0000313" key="7">
    <source>
        <dbReference type="Proteomes" id="UP000541558"/>
    </source>
</evidence>
<evidence type="ECO:0000256" key="2">
    <source>
        <dbReference type="ARBA" id="ARBA00022771"/>
    </source>
</evidence>
<evidence type="ECO:0000256" key="1">
    <source>
        <dbReference type="ARBA" id="ARBA00022723"/>
    </source>
</evidence>
<organism evidence="6 7">
    <name type="scientific">Ephemerocybe angulata</name>
    <dbReference type="NCBI Taxonomy" id="980116"/>
    <lineage>
        <taxon>Eukaryota</taxon>
        <taxon>Fungi</taxon>
        <taxon>Dikarya</taxon>
        <taxon>Basidiomycota</taxon>
        <taxon>Agaricomycotina</taxon>
        <taxon>Agaricomycetes</taxon>
        <taxon>Agaricomycetidae</taxon>
        <taxon>Agaricales</taxon>
        <taxon>Agaricineae</taxon>
        <taxon>Psathyrellaceae</taxon>
        <taxon>Ephemerocybe</taxon>
    </lineage>
</organism>
<protein>
    <recommendedName>
        <fullName evidence="5">MYND-type domain-containing protein</fullName>
    </recommendedName>
</protein>
<dbReference type="Proteomes" id="UP000541558">
    <property type="component" value="Unassembled WGS sequence"/>
</dbReference>
<dbReference type="EMBL" id="JAACJK010000072">
    <property type="protein sequence ID" value="KAF5334323.1"/>
    <property type="molecule type" value="Genomic_DNA"/>
</dbReference>
<keyword evidence="3" id="KW-0862">Zinc</keyword>
<dbReference type="InterPro" id="IPR002893">
    <property type="entry name" value="Znf_MYND"/>
</dbReference>
<evidence type="ECO:0000259" key="5">
    <source>
        <dbReference type="PROSITE" id="PS50865"/>
    </source>
</evidence>
<feature type="domain" description="MYND-type" evidence="5">
    <location>
        <begin position="22"/>
        <end position="61"/>
    </location>
</feature>
<keyword evidence="2 4" id="KW-0863">Zinc-finger</keyword>
<name>A0A8H5C3K4_9AGAR</name>
<dbReference type="Pfam" id="PF01753">
    <property type="entry name" value="zf-MYND"/>
    <property type="match status" value="1"/>
</dbReference>
<keyword evidence="7" id="KW-1185">Reference proteome</keyword>
<dbReference type="PROSITE" id="PS50865">
    <property type="entry name" value="ZF_MYND_2"/>
    <property type="match status" value="1"/>
</dbReference>
<dbReference type="GO" id="GO:0008270">
    <property type="term" value="F:zinc ion binding"/>
    <property type="evidence" value="ECO:0007669"/>
    <property type="project" value="UniProtKB-KW"/>
</dbReference>
<dbReference type="OrthoDB" id="341421at2759"/>
<reference evidence="6 7" key="1">
    <citation type="journal article" date="2020" name="ISME J.">
        <title>Uncovering the hidden diversity of litter-decomposition mechanisms in mushroom-forming fungi.</title>
        <authorList>
            <person name="Floudas D."/>
            <person name="Bentzer J."/>
            <person name="Ahren D."/>
            <person name="Johansson T."/>
            <person name="Persson P."/>
            <person name="Tunlid A."/>
        </authorList>
    </citation>
    <scope>NUCLEOTIDE SEQUENCE [LARGE SCALE GENOMIC DNA]</scope>
    <source>
        <strain evidence="6 7">CBS 175.51</strain>
    </source>
</reference>
<keyword evidence="1" id="KW-0479">Metal-binding</keyword>
<proteinExistence type="predicted"/>
<sequence length="459" mass="51734">MTRGQRTIYLPKCSEDLKKCGSSQCGKFSEKQLKLCSNCAEVAYCDSECQKADWRDHKRHCGKTDRVELEAFMPLIAVMMLTHRTHPVCPHSPALSHKIINSPNPGTPAITFPDGSSATLVLLGERTAPNALQSHEWWPTAESIDTRNQFVKRFFSETPLLPSVLAILLSILAEVYSTTHVPASDAHDGKAQRRVRLKYRGSPISDFGIAKGSVVNVSAENRFVYYTVDPAGGTGTFTKGMDPDDHYWIYFTTTTGEEITLDCGLLTFAYPFIVRAQPYDKFCDLPAATSAAPAFFRGKEYRHLPEMHREKARFSVLRDARLHEAVRHSREFYNEGEMGAVIEFMERVAGRPSSDIEKYLVHQWTMDSSKILDQVVASRAYLDYPEEPDLGMMGIPVPPSFLEGDAGKKAEEELTNYMKKWSRKYKKGKVSLDQFTDAFVKHAREKRQELGDGEGPGRR</sequence>